<protein>
    <submittedName>
        <fullName evidence="1">Uncharacterized protein</fullName>
    </submittedName>
</protein>
<dbReference type="InParanoid" id="D8UDL9"/>
<evidence type="ECO:0000313" key="2">
    <source>
        <dbReference type="Proteomes" id="UP000001058"/>
    </source>
</evidence>
<dbReference type="EMBL" id="GL378385">
    <property type="protein sequence ID" value="EFJ42216.1"/>
    <property type="molecule type" value="Genomic_DNA"/>
</dbReference>
<dbReference type="Proteomes" id="UP000001058">
    <property type="component" value="Unassembled WGS sequence"/>
</dbReference>
<keyword evidence="2" id="KW-1185">Reference proteome</keyword>
<dbReference type="STRING" id="3068.D8UDL9"/>
<dbReference type="AlphaFoldDB" id="D8UDL9"/>
<sequence length="103" mass="11361">MTIKTPPAGVVPQPVPYDVLSINIGIAPGRAAVPGVDEHATPVKPIDGFVRQYEQLLERYSLLCRGGLLPGHPPHVRRLARQLLTQRGVEINTHTDTHRRMSD</sequence>
<dbReference type="RefSeq" id="XP_002956759.1">
    <property type="nucleotide sequence ID" value="XM_002956713.1"/>
</dbReference>
<evidence type="ECO:0000313" key="1">
    <source>
        <dbReference type="EMBL" id="EFJ42216.1"/>
    </source>
</evidence>
<gene>
    <name evidence="1" type="ORF">VOLCADRAFT_97779</name>
</gene>
<dbReference type="OrthoDB" id="545550at2759"/>
<dbReference type="Gene3D" id="3.50.50.100">
    <property type="match status" value="1"/>
</dbReference>
<reference evidence="1 2" key="1">
    <citation type="journal article" date="2010" name="Science">
        <title>Genomic analysis of organismal complexity in the multicellular green alga Volvox carteri.</title>
        <authorList>
            <person name="Prochnik S.E."/>
            <person name="Umen J."/>
            <person name="Nedelcu A.M."/>
            <person name="Hallmann A."/>
            <person name="Miller S.M."/>
            <person name="Nishii I."/>
            <person name="Ferris P."/>
            <person name="Kuo A."/>
            <person name="Mitros T."/>
            <person name="Fritz-Laylin L.K."/>
            <person name="Hellsten U."/>
            <person name="Chapman J."/>
            <person name="Simakov O."/>
            <person name="Rensing S.A."/>
            <person name="Terry A."/>
            <person name="Pangilinan J."/>
            <person name="Kapitonov V."/>
            <person name="Jurka J."/>
            <person name="Salamov A."/>
            <person name="Shapiro H."/>
            <person name="Schmutz J."/>
            <person name="Grimwood J."/>
            <person name="Lindquist E."/>
            <person name="Lucas S."/>
            <person name="Grigoriev I.V."/>
            <person name="Schmitt R."/>
            <person name="Kirk D."/>
            <person name="Rokhsar D.S."/>
        </authorList>
    </citation>
    <scope>NUCLEOTIDE SEQUENCE [LARGE SCALE GENOMIC DNA]</scope>
    <source>
        <strain evidence="2">f. Nagariensis / Eve</strain>
    </source>
</reference>
<dbReference type="KEGG" id="vcn:VOLCADRAFT_97779"/>
<organism evidence="2">
    <name type="scientific">Volvox carteri f. nagariensis</name>
    <dbReference type="NCBI Taxonomy" id="3068"/>
    <lineage>
        <taxon>Eukaryota</taxon>
        <taxon>Viridiplantae</taxon>
        <taxon>Chlorophyta</taxon>
        <taxon>core chlorophytes</taxon>
        <taxon>Chlorophyceae</taxon>
        <taxon>CS clade</taxon>
        <taxon>Chlamydomonadales</taxon>
        <taxon>Volvocaceae</taxon>
        <taxon>Volvox</taxon>
    </lineage>
</organism>
<proteinExistence type="predicted"/>
<dbReference type="GeneID" id="9622530"/>
<accession>D8UDL9</accession>
<name>D8UDL9_VOLCA</name>